<sequence>AELIIIIGEPGVDLRAKHSKIANNTILRKEQRLHADGFWATDSWKTRKKHVSRFLDMFNGDWTVGNVVHICQGPSCCANRSESIDSMFSAAVSIDMLMASDTDNPSEKDWSTCGAAAGKVCFGIACHDVLSRLYTSCAPSWRSAGSNIRGDGAEIDRLRLKTKRKTWRAKLVLSDVKRKQKIFQVCYLGYPVERMMAVLQHRDGCGKLLYDLAGGFNDDMNPLHCCLAELPHMVTACSAGPLGPIIESFLDESERFDFLAGLRAVACNFASGLAWRFELYRVWPYKWAK</sequence>
<protein>
    <submittedName>
        <fullName evidence="1">Uncharacterized protein</fullName>
    </submittedName>
</protein>
<feature type="non-terminal residue" evidence="1">
    <location>
        <position position="289"/>
    </location>
</feature>
<organism evidence="1 2">
    <name type="scientific">Prorocentrum cordatum</name>
    <dbReference type="NCBI Taxonomy" id="2364126"/>
    <lineage>
        <taxon>Eukaryota</taxon>
        <taxon>Sar</taxon>
        <taxon>Alveolata</taxon>
        <taxon>Dinophyceae</taxon>
        <taxon>Prorocentrales</taxon>
        <taxon>Prorocentraceae</taxon>
        <taxon>Prorocentrum</taxon>
    </lineage>
</organism>
<gene>
    <name evidence="1" type="ORF">PCOR1329_LOCUS36104</name>
</gene>
<feature type="non-terminal residue" evidence="1">
    <location>
        <position position="1"/>
    </location>
</feature>
<name>A0ABN9T6W3_9DINO</name>
<comment type="caution">
    <text evidence="1">The sequence shown here is derived from an EMBL/GenBank/DDBJ whole genome shotgun (WGS) entry which is preliminary data.</text>
</comment>
<proteinExistence type="predicted"/>
<reference evidence="1" key="1">
    <citation type="submission" date="2023-10" db="EMBL/GenBank/DDBJ databases">
        <authorList>
            <person name="Chen Y."/>
            <person name="Shah S."/>
            <person name="Dougan E. K."/>
            <person name="Thang M."/>
            <person name="Chan C."/>
        </authorList>
    </citation>
    <scope>NUCLEOTIDE SEQUENCE [LARGE SCALE GENOMIC DNA]</scope>
</reference>
<evidence type="ECO:0000313" key="1">
    <source>
        <dbReference type="EMBL" id="CAK0840744.1"/>
    </source>
</evidence>
<evidence type="ECO:0000313" key="2">
    <source>
        <dbReference type="Proteomes" id="UP001189429"/>
    </source>
</evidence>
<accession>A0ABN9T6W3</accession>
<dbReference type="Proteomes" id="UP001189429">
    <property type="component" value="Unassembled WGS sequence"/>
</dbReference>
<keyword evidence="2" id="KW-1185">Reference proteome</keyword>
<dbReference type="EMBL" id="CAUYUJ010014397">
    <property type="protein sequence ID" value="CAK0840744.1"/>
    <property type="molecule type" value="Genomic_DNA"/>
</dbReference>